<keyword evidence="3" id="KW-0539">Nucleus</keyword>
<dbReference type="InterPro" id="IPR003107">
    <property type="entry name" value="HAT"/>
</dbReference>
<feature type="region of interest" description="Disordered" evidence="4">
    <location>
        <begin position="1"/>
        <end position="108"/>
    </location>
</feature>
<proteinExistence type="predicted"/>
<feature type="compositionally biased region" description="Basic and acidic residues" evidence="4">
    <location>
        <begin position="33"/>
        <end position="48"/>
    </location>
</feature>
<dbReference type="Gene3D" id="1.25.40.1040">
    <property type="match status" value="1"/>
</dbReference>
<feature type="compositionally biased region" description="Polar residues" evidence="4">
    <location>
        <begin position="50"/>
        <end position="61"/>
    </location>
</feature>
<dbReference type="AlphaFoldDB" id="A0A6U9QME3"/>
<dbReference type="EMBL" id="HBIS01003630">
    <property type="protein sequence ID" value="CAE0609459.1"/>
    <property type="molecule type" value="Transcribed_RNA"/>
</dbReference>
<feature type="compositionally biased region" description="Polar residues" evidence="4">
    <location>
        <begin position="95"/>
        <end position="105"/>
    </location>
</feature>
<dbReference type="PANTHER" id="PTHR19980">
    <property type="entry name" value="RNA CLEAVAGE STIMULATION FACTOR"/>
    <property type="match status" value="1"/>
</dbReference>
<dbReference type="InterPro" id="IPR011990">
    <property type="entry name" value="TPR-like_helical_dom_sf"/>
</dbReference>
<protein>
    <recommendedName>
        <fullName evidence="5">Suppressor of forked domain-containing protein</fullName>
    </recommendedName>
</protein>
<keyword evidence="2" id="KW-0677">Repeat</keyword>
<feature type="domain" description="Suppressor of forked" evidence="5">
    <location>
        <begin position="121"/>
        <end position="650"/>
    </location>
</feature>
<evidence type="ECO:0000313" key="6">
    <source>
        <dbReference type="EMBL" id="CAE0609458.1"/>
    </source>
</evidence>
<dbReference type="EMBL" id="HBIS01003629">
    <property type="protein sequence ID" value="CAE0609458.1"/>
    <property type="molecule type" value="Transcribed_RNA"/>
</dbReference>
<dbReference type="Pfam" id="PF05843">
    <property type="entry name" value="Suf"/>
    <property type="match status" value="1"/>
</dbReference>
<dbReference type="SMART" id="SM00386">
    <property type="entry name" value="HAT"/>
    <property type="match status" value="7"/>
</dbReference>
<sequence>MVGPPSPTTSDTPSVGGRPGPDGSNAPPTPTQEECHAVEAEAQDERSGADATSTLGTNLEEQNVDRANESERKEMESEGMDLTKDGREAVGASELDNTPTETTGGSARVKLSPEVEAAYEATLEDEYNPATWGKLVQCLKEQDIANARPLYEYVLARFPTASIYWKQYADCEIAAGNMDQARDVFSRCLLLCLDTNLWRSYLKFMKLSNTENSAENAQELRVAFEFLLDNIGDDINAGPLWLEYIQFLQREDNSPLLFEADTPEMEASARMTAIRRAYQAAVVIPSYSLEHLWKEYEQFENSVSKQLAKPLLNELQPKHAMARSVYRERRKKLEGIDFEYLAIPPGHNKTLFAKEKQQSNAWKQLRSWEQSNPQGLELSQFEKRVILCFDQSLMYLYRDAEVWFEYYQWHFHRGAKKEAIDVLARAQAALPDCVLFHFEAAELLFSEGEPADARKVFENLIDRLAKSCGDGVVTEGPDRKNMLSLCWVQFMKLVRKMEGQAAARKIFMRARKCPQATHHIYSASALLEYNVDKNTQVARNIFELGLKKHMAEPEYVYSYVDFLEGLNDDRNARALFERALPLVPESALSKFWDRYVNFEETFGFRKSIEAVKIRRNAALYGDATPPNSEIVRLTKRFGYGDLYPCTETQLYHLVRMHQTTFFEQGFDVSVLRRLGVDPLAQISQAQKVTAATKSEILPTQPSSAATAVAESAYRALVEFTKILPAIHAVKPPFPPVDLVINVLSSGEDQRSGLHASGKGENRKRKASDTGDNSKPQKVSAPNHRPPPNDIFRMRQKMQQQ</sequence>
<evidence type="ECO:0000256" key="4">
    <source>
        <dbReference type="SAM" id="MobiDB-lite"/>
    </source>
</evidence>
<dbReference type="PANTHER" id="PTHR19980:SF0">
    <property type="entry name" value="CLEAVAGE STIMULATION FACTOR SUBUNIT 3"/>
    <property type="match status" value="1"/>
</dbReference>
<dbReference type="GO" id="GO:0005634">
    <property type="term" value="C:nucleus"/>
    <property type="evidence" value="ECO:0007669"/>
    <property type="project" value="UniProtKB-SubCell"/>
</dbReference>
<feature type="region of interest" description="Disordered" evidence="4">
    <location>
        <begin position="748"/>
        <end position="800"/>
    </location>
</feature>
<dbReference type="GO" id="GO:0031124">
    <property type="term" value="P:mRNA 3'-end processing"/>
    <property type="evidence" value="ECO:0007669"/>
    <property type="project" value="InterPro"/>
</dbReference>
<dbReference type="InterPro" id="IPR008847">
    <property type="entry name" value="Suf"/>
</dbReference>
<organism evidence="7">
    <name type="scientific">Picocystis salinarum</name>
    <dbReference type="NCBI Taxonomy" id="88271"/>
    <lineage>
        <taxon>Eukaryota</taxon>
        <taxon>Viridiplantae</taxon>
        <taxon>Chlorophyta</taxon>
        <taxon>Picocystophyceae</taxon>
        <taxon>Picocystales</taxon>
        <taxon>Picocystaceae</taxon>
        <taxon>Picocystis</taxon>
    </lineage>
</organism>
<reference evidence="7" key="1">
    <citation type="submission" date="2021-01" db="EMBL/GenBank/DDBJ databases">
        <authorList>
            <person name="Corre E."/>
            <person name="Pelletier E."/>
            <person name="Niang G."/>
            <person name="Scheremetjew M."/>
            <person name="Finn R."/>
            <person name="Kale V."/>
            <person name="Holt S."/>
            <person name="Cochrane G."/>
            <person name="Meng A."/>
            <person name="Brown T."/>
            <person name="Cohen L."/>
        </authorList>
    </citation>
    <scope>NUCLEOTIDE SEQUENCE</scope>
    <source>
        <strain evidence="7">CCMP1897</strain>
    </source>
</reference>
<evidence type="ECO:0000256" key="2">
    <source>
        <dbReference type="ARBA" id="ARBA00022737"/>
    </source>
</evidence>
<gene>
    <name evidence="6" type="ORF">PSAL00342_LOCUS3277</name>
    <name evidence="7" type="ORF">PSAL00342_LOCUS3278</name>
</gene>
<name>A0A6U9QME3_9CHLO</name>
<evidence type="ECO:0000259" key="5">
    <source>
        <dbReference type="Pfam" id="PF05843"/>
    </source>
</evidence>
<dbReference type="GO" id="GO:0003729">
    <property type="term" value="F:mRNA binding"/>
    <property type="evidence" value="ECO:0007669"/>
    <property type="project" value="TreeGrafter"/>
</dbReference>
<accession>A0A6U9QME3</accession>
<dbReference type="SUPFAM" id="SSF48452">
    <property type="entry name" value="TPR-like"/>
    <property type="match status" value="1"/>
</dbReference>
<evidence type="ECO:0000256" key="3">
    <source>
        <dbReference type="ARBA" id="ARBA00023242"/>
    </source>
</evidence>
<evidence type="ECO:0000256" key="1">
    <source>
        <dbReference type="ARBA" id="ARBA00004123"/>
    </source>
</evidence>
<evidence type="ECO:0000313" key="7">
    <source>
        <dbReference type="EMBL" id="CAE0609459.1"/>
    </source>
</evidence>
<comment type="subcellular location">
    <subcellularLocation>
        <location evidence="1">Nucleus</location>
    </subcellularLocation>
</comment>
<feature type="compositionally biased region" description="Basic and acidic residues" evidence="4">
    <location>
        <begin position="63"/>
        <end position="88"/>
    </location>
</feature>
<dbReference type="InterPro" id="IPR045243">
    <property type="entry name" value="Rna14-like"/>
</dbReference>